<dbReference type="OrthoDB" id="9148343at2"/>
<dbReference type="Proteomes" id="UP000061569">
    <property type="component" value="Chromosome"/>
</dbReference>
<dbReference type="CDD" id="cd04792">
    <property type="entry name" value="LanM-like"/>
    <property type="match status" value="1"/>
</dbReference>
<dbReference type="STRING" id="69.GLE_0558"/>
<dbReference type="PRINTS" id="PR01950">
    <property type="entry name" value="LANCSUPER"/>
</dbReference>
<dbReference type="Pfam" id="PF13575">
    <property type="entry name" value="DUF4135"/>
    <property type="match status" value="1"/>
</dbReference>
<dbReference type="PIRSF" id="PIRSF037228">
    <property type="entry name" value="Lant_mod_RumM"/>
    <property type="match status" value="1"/>
</dbReference>
<proteinExistence type="predicted"/>
<evidence type="ECO:0000313" key="3">
    <source>
        <dbReference type="Proteomes" id="UP000061569"/>
    </source>
</evidence>
<reference evidence="2 3" key="1">
    <citation type="submission" date="2015-11" db="EMBL/GenBank/DDBJ databases">
        <title>Genome sequences of Lysobacter enzymogenes strain C3 and Lysobacter antibioticus ATCC 29479.</title>
        <authorList>
            <person name="Kobayashi D.Y."/>
        </authorList>
    </citation>
    <scope>NUCLEOTIDE SEQUENCE [LARGE SCALE GENOMIC DNA]</scope>
    <source>
        <strain evidence="2 3">C3</strain>
    </source>
</reference>
<dbReference type="GO" id="GO:0031179">
    <property type="term" value="P:peptide modification"/>
    <property type="evidence" value="ECO:0007669"/>
    <property type="project" value="InterPro"/>
</dbReference>
<dbReference type="InterPro" id="IPR007822">
    <property type="entry name" value="LANC-like"/>
</dbReference>
<dbReference type="Gene3D" id="1.50.10.10">
    <property type="match status" value="1"/>
</dbReference>
<dbReference type="EMBL" id="CP013140">
    <property type="protein sequence ID" value="ALN55916.1"/>
    <property type="molecule type" value="Genomic_DNA"/>
</dbReference>
<gene>
    <name evidence="2" type="ORF">GLE_0558</name>
</gene>
<dbReference type="SUPFAM" id="SSF158745">
    <property type="entry name" value="LanC-like"/>
    <property type="match status" value="1"/>
</dbReference>
<feature type="domain" description="Lantibiotic biosynthesis protein dehydration" evidence="1">
    <location>
        <begin position="104"/>
        <end position="487"/>
    </location>
</feature>
<dbReference type="AlphaFoldDB" id="A0A0S2DBK1"/>
<dbReference type="NCBIfam" id="TIGR03897">
    <property type="entry name" value="lanti_2_LanM"/>
    <property type="match status" value="1"/>
</dbReference>
<name>A0A0S2DBK1_LYSEN</name>
<accession>A0A0S2DBK1</accession>
<protein>
    <submittedName>
        <fullName evidence="2">Lanthionine synthetase C-like protein</fullName>
    </submittedName>
</protein>
<dbReference type="InterPro" id="IPR012341">
    <property type="entry name" value="6hp_glycosidase-like_sf"/>
</dbReference>
<dbReference type="GO" id="GO:0005975">
    <property type="term" value="P:carbohydrate metabolic process"/>
    <property type="evidence" value="ECO:0007669"/>
    <property type="project" value="InterPro"/>
</dbReference>
<evidence type="ECO:0000259" key="1">
    <source>
        <dbReference type="Pfam" id="PF13575"/>
    </source>
</evidence>
<dbReference type="InterPro" id="IPR017146">
    <property type="entry name" value="Lanti_2_LanM"/>
</dbReference>
<dbReference type="SMART" id="SM01260">
    <property type="entry name" value="LANC_like"/>
    <property type="match status" value="1"/>
</dbReference>
<dbReference type="InterPro" id="IPR025410">
    <property type="entry name" value="Lant_dehyd"/>
</dbReference>
<sequence length="954" mass="103336">MSEPAPPDAFGRIVDRYVAASRAAFADCLASLPLDRDEAALVQAAADEALRGNARLKLNRVLLLELHAARRAGQLDADDDAERFAQFVELALQPQFDPHLDQRYPPLRPRLLRALELQSAALQRLMQRFVADRDALAGLLGAPAGPLRALALGQGDLHEGGQTVARLQFDAGNVMYKPRSLRIDAALDGFLAALFPDDPQRVRVPAVLDRDDYGWAAFVAHRYCDGDAELARFYRGLGHWLAALRLLGGTDIHLENLIAAGPVPVVIDVESLFEIVPALQASGYGQAYDFAQALIRNSVLRTGIVPFRTQALGMEGVDISAAGSLPDQQPKVRTPIIAEEGTPRARLALVEIEMATAQNHPSPNPDVSRYWDCISDGFLELTAQLRALDRDGALAPLLARFAGCRVREIRRPTRAYVEIGRMLWHPASLHKEDEAIERARDLFARNSAMLAGGDGAAGGEERDDPQLRADIQAEIDALRYGDVPIFVAPLQAARIDAALDDWRAMRLDLEELTIRSALVATDLNLRMRYREEERGGRRYAAQAPHARDLDARRRRLAAEATARLLRLAVRGDDGSTVWITPEISRQGWLVQPVRPDLYFGLGGIALALAGYLHEVGHGRADPVEGLEAAMEGAVSTLRTMQALETPDTVGAFTGHASQVWTWLSLHDLLRRPELLDDALACARALEARGFEDDEYLDVIDGSAGAIVPLLALAEASGDARWRALAVRAAQRLEATAIVDKAGARWAGIESAVPSNGFSHGATGVAWALSRLVLAGAGDAAQRARWSALADAAFRFQESYYEEAAGDWRDARESDGGRHSPTWCHGSVGIGLCACDLYARTGEARHLRTMRRAVASARGQWGSSHTLCHGDMSLHELFARAAELDPQGCGGDPDESAAQIVSAIEEHRGMVGGLTRAAFTPGLMTGLAGAIHGLNRLHPGSTLASPLLLERRVGA</sequence>
<evidence type="ECO:0000313" key="2">
    <source>
        <dbReference type="EMBL" id="ALN55916.1"/>
    </source>
</evidence>
<dbReference type="PATRIC" id="fig|69.6.peg.552"/>
<dbReference type="KEGG" id="lez:GLE_0558"/>
<dbReference type="Pfam" id="PF05147">
    <property type="entry name" value="LANC_like"/>
    <property type="match status" value="1"/>
</dbReference>
<organism evidence="2 3">
    <name type="scientific">Lysobacter enzymogenes</name>
    <dbReference type="NCBI Taxonomy" id="69"/>
    <lineage>
        <taxon>Bacteria</taxon>
        <taxon>Pseudomonadati</taxon>
        <taxon>Pseudomonadota</taxon>
        <taxon>Gammaproteobacteria</taxon>
        <taxon>Lysobacterales</taxon>
        <taxon>Lysobacteraceae</taxon>
        <taxon>Lysobacter</taxon>
    </lineage>
</organism>